<keyword evidence="2" id="KW-0067">ATP-binding</keyword>
<keyword evidence="4" id="KW-0520">NAD</keyword>
<dbReference type="PROSITE" id="PS51383">
    <property type="entry name" value="YJEF_C_3"/>
    <property type="match status" value="1"/>
</dbReference>
<sequence length="413" mass="44509">MQNGTSPVFRSVGVVSLLGRPESVTLCSLRLPLFSRLFVPTSSCVSATQRQGKQILCSQLHQVQRQEKGDTIAAAMEGGSQLQKILPALQCIVPSLDPDRHKGDSGKVAVIGGCREYTGAPYFSAFSALKMGADLAHVFCTAGAATVIKSYSPELIVHPVLHESYDTGELGEEDRTEVKEKVMEEVGKWLERFDCIVIGPGLGRDSLLLDCVAEIIVKAKALNIPLVLDGDGLFLVTNQPELVMGYPLATLTPNVTEHKRLVAKILGERNNEAPRNWRDVSDENPAGQLQALAKKMGGVTIVQKGKTDYISDGKTVLSSNYFGSPRRCGGQGDVLSGCVIIHHNIWKCKKVVSTDEILMNRICSNPTMVGALAGSLLCRKAAANAFAQHKRSTVTGNIIECLGHRLTLICSSS</sequence>
<name>A0ABP0UT32_9BRYO</name>
<dbReference type="NCBIfam" id="TIGR00196">
    <property type="entry name" value="yjeF_cterm"/>
    <property type="match status" value="1"/>
</dbReference>
<dbReference type="Pfam" id="PF01256">
    <property type="entry name" value="Carb_kinase"/>
    <property type="match status" value="1"/>
</dbReference>
<proteinExistence type="inferred from homology"/>
<dbReference type="Gene3D" id="3.40.1190.20">
    <property type="match status" value="1"/>
</dbReference>
<gene>
    <name evidence="7" type="ORF">CSSPTR1EN2_LOCUS19690</name>
</gene>
<dbReference type="InterPro" id="IPR017953">
    <property type="entry name" value="Carbohydrate_kinase_pred_CS"/>
</dbReference>
<dbReference type="PANTHER" id="PTHR12592:SF0">
    <property type="entry name" value="ATP-DEPENDENT (S)-NAD(P)H-HYDRATE DEHYDRATASE"/>
    <property type="match status" value="1"/>
</dbReference>
<keyword evidence="1" id="KW-0547">Nucleotide-binding</keyword>
<keyword evidence="3" id="KW-0521">NADP</keyword>
<evidence type="ECO:0000256" key="3">
    <source>
        <dbReference type="ARBA" id="ARBA00022857"/>
    </source>
</evidence>
<feature type="domain" description="YjeF C-terminal" evidence="6">
    <location>
        <begin position="85"/>
        <end position="409"/>
    </location>
</feature>
<evidence type="ECO:0000313" key="7">
    <source>
        <dbReference type="EMBL" id="CAK9229352.1"/>
    </source>
</evidence>
<dbReference type="SUPFAM" id="SSF53613">
    <property type="entry name" value="Ribokinase-like"/>
    <property type="match status" value="1"/>
</dbReference>
<dbReference type="HAMAP" id="MF_01965">
    <property type="entry name" value="NADHX_dehydratase"/>
    <property type="match status" value="1"/>
</dbReference>
<evidence type="ECO:0000259" key="6">
    <source>
        <dbReference type="PROSITE" id="PS51383"/>
    </source>
</evidence>
<feature type="non-terminal residue" evidence="7">
    <location>
        <position position="413"/>
    </location>
</feature>
<keyword evidence="8" id="KW-1185">Reference proteome</keyword>
<dbReference type="InterPro" id="IPR029056">
    <property type="entry name" value="Ribokinase-like"/>
</dbReference>
<organism evidence="7 8">
    <name type="scientific">Sphagnum troendelagicum</name>
    <dbReference type="NCBI Taxonomy" id="128251"/>
    <lineage>
        <taxon>Eukaryota</taxon>
        <taxon>Viridiplantae</taxon>
        <taxon>Streptophyta</taxon>
        <taxon>Embryophyta</taxon>
        <taxon>Bryophyta</taxon>
        <taxon>Sphagnophytina</taxon>
        <taxon>Sphagnopsida</taxon>
        <taxon>Sphagnales</taxon>
        <taxon>Sphagnaceae</taxon>
        <taxon>Sphagnum</taxon>
    </lineage>
</organism>
<protein>
    <recommendedName>
        <fullName evidence="6">YjeF C-terminal domain-containing protein</fullName>
    </recommendedName>
</protein>
<evidence type="ECO:0000256" key="1">
    <source>
        <dbReference type="ARBA" id="ARBA00022741"/>
    </source>
</evidence>
<dbReference type="PANTHER" id="PTHR12592">
    <property type="entry name" value="ATP-DEPENDENT (S)-NAD(P)H-HYDRATE DEHYDRATASE FAMILY MEMBER"/>
    <property type="match status" value="1"/>
</dbReference>
<dbReference type="EMBL" id="OZ019898">
    <property type="protein sequence ID" value="CAK9229352.1"/>
    <property type="molecule type" value="Genomic_DNA"/>
</dbReference>
<reference evidence="7" key="1">
    <citation type="submission" date="2024-02" db="EMBL/GenBank/DDBJ databases">
        <authorList>
            <consortium name="ELIXIR-Norway"/>
            <consortium name="Elixir Norway"/>
        </authorList>
    </citation>
    <scope>NUCLEOTIDE SEQUENCE</scope>
</reference>
<evidence type="ECO:0000256" key="4">
    <source>
        <dbReference type="ARBA" id="ARBA00023027"/>
    </source>
</evidence>
<dbReference type="Proteomes" id="UP001497512">
    <property type="component" value="Chromosome 6"/>
</dbReference>
<evidence type="ECO:0000256" key="2">
    <source>
        <dbReference type="ARBA" id="ARBA00022840"/>
    </source>
</evidence>
<accession>A0ABP0UT32</accession>
<evidence type="ECO:0000313" key="8">
    <source>
        <dbReference type="Proteomes" id="UP001497512"/>
    </source>
</evidence>
<evidence type="ECO:0000256" key="5">
    <source>
        <dbReference type="ARBA" id="ARBA00023239"/>
    </source>
</evidence>
<dbReference type="PROSITE" id="PS01050">
    <property type="entry name" value="YJEF_C_2"/>
    <property type="match status" value="1"/>
</dbReference>
<dbReference type="CDD" id="cd01171">
    <property type="entry name" value="YXKO-related"/>
    <property type="match status" value="1"/>
</dbReference>
<keyword evidence="5" id="KW-0456">Lyase</keyword>
<dbReference type="InterPro" id="IPR000631">
    <property type="entry name" value="CARKD"/>
</dbReference>